<dbReference type="HAMAP" id="MF_00106">
    <property type="entry name" value="UxuA"/>
    <property type="match status" value="1"/>
</dbReference>
<evidence type="ECO:0000256" key="6">
    <source>
        <dbReference type="ARBA" id="ARBA00023004"/>
    </source>
</evidence>
<dbReference type="STRING" id="797515.HMPREF9103_02210"/>
<evidence type="ECO:0000256" key="3">
    <source>
        <dbReference type="ARBA" id="ARBA00004892"/>
    </source>
</evidence>
<reference evidence="10 11" key="1">
    <citation type="submission" date="2011-09" db="EMBL/GenBank/DDBJ databases">
        <authorList>
            <person name="Weinstock G."/>
            <person name="Sodergren E."/>
            <person name="Clifton S."/>
            <person name="Fulton L."/>
            <person name="Fulton B."/>
            <person name="Courtney L."/>
            <person name="Fronick C."/>
            <person name="Harrison M."/>
            <person name="Strong C."/>
            <person name="Farmer C."/>
            <person name="Delahaunty K."/>
            <person name="Markovic C."/>
            <person name="Hall O."/>
            <person name="Minx P."/>
            <person name="Tomlinson C."/>
            <person name="Mitreva M."/>
            <person name="Hou S."/>
            <person name="Chen J."/>
            <person name="Wollam A."/>
            <person name="Pepin K.H."/>
            <person name="Johnson M."/>
            <person name="Bhonagiri V."/>
            <person name="Zhang X."/>
            <person name="Suruliraj S."/>
            <person name="Warren W."/>
            <person name="Chinwalla A."/>
            <person name="Mardis E.R."/>
            <person name="Wilson R.K."/>
        </authorList>
    </citation>
    <scope>NUCLEOTIDE SEQUENCE [LARGE SCALE GENOMIC DNA]</scope>
    <source>
        <strain evidence="10 11">F0439</strain>
    </source>
</reference>
<dbReference type="Gene3D" id="3.20.20.150">
    <property type="entry name" value="Divalent-metal-dependent TIM barrel enzymes"/>
    <property type="match status" value="1"/>
</dbReference>
<dbReference type="GO" id="GO:0042840">
    <property type="term" value="P:D-glucuronate catabolic process"/>
    <property type="evidence" value="ECO:0007669"/>
    <property type="project" value="TreeGrafter"/>
</dbReference>
<dbReference type="GO" id="GO:0008198">
    <property type="term" value="F:ferrous iron binding"/>
    <property type="evidence" value="ECO:0007669"/>
    <property type="project" value="TreeGrafter"/>
</dbReference>
<dbReference type="RefSeq" id="WP_008213965.1">
    <property type="nucleotide sequence ID" value="NZ_JH415045.1"/>
</dbReference>
<name>G9ZR49_9LACO</name>
<sequence length="380" mass="43431">MANLKMGFRWFGEKDDPISLAQIRQIPQTKQVVGALFDVPVGEVWPQEKIDALKKQVEDAGLKLEVIESVNIHDDIKIGAPTRDKYIENYIQTIKNLSKAGVKVICYNFMPVFDWLRTDLHHQLADGSNAMMYDESKLPKDPEALMAEMNSGSRGFSLPGWEPERLAALKELFAAYKDVSEEKLVENLKYFLDAIIPVCEKFDVRMAMHPDDPPKPLFGLPRIFKNREDMLRIEQLHESRYNGFTICTGSLGENPANDLPAIIREFVPKDRVPFMHVRNIKHVGKNKFHESAHPSTEGSLDMFEIMKALHDTDYDGYIRPDHGRNIWGEDGRPGYGLYDRALGITYLLGMWEALIKSNLIQMKAGHEFCAWPFCMPGNNF</sequence>
<dbReference type="PANTHER" id="PTHR30387:SF2">
    <property type="entry name" value="MANNONATE DEHYDRATASE"/>
    <property type="match status" value="1"/>
</dbReference>
<dbReference type="EMBL" id="AGEY01000166">
    <property type="protein sequence ID" value="EHL96842.1"/>
    <property type="molecule type" value="Genomic_DNA"/>
</dbReference>
<evidence type="ECO:0000256" key="2">
    <source>
        <dbReference type="ARBA" id="ARBA00002713"/>
    </source>
</evidence>
<comment type="cofactor">
    <cofactor evidence="9">
        <name>Fe(2+)</name>
        <dbReference type="ChEBI" id="CHEBI:29033"/>
    </cofactor>
    <cofactor evidence="9">
        <name>Mn(2+)</name>
        <dbReference type="ChEBI" id="CHEBI:29035"/>
    </cofactor>
</comment>
<accession>G9ZR49</accession>
<keyword evidence="11" id="KW-1185">Reference proteome</keyword>
<organism evidence="10 11">
    <name type="scientific">Lentilactobacillus parafarraginis F0439</name>
    <dbReference type="NCBI Taxonomy" id="797515"/>
    <lineage>
        <taxon>Bacteria</taxon>
        <taxon>Bacillati</taxon>
        <taxon>Bacillota</taxon>
        <taxon>Bacilli</taxon>
        <taxon>Lactobacillales</taxon>
        <taxon>Lactobacillaceae</taxon>
        <taxon>Lentilactobacillus</taxon>
    </lineage>
</organism>
<evidence type="ECO:0000256" key="5">
    <source>
        <dbReference type="ARBA" id="ARBA00012927"/>
    </source>
</evidence>
<evidence type="ECO:0000256" key="4">
    <source>
        <dbReference type="ARBA" id="ARBA00007389"/>
    </source>
</evidence>
<evidence type="ECO:0000256" key="7">
    <source>
        <dbReference type="ARBA" id="ARBA00023211"/>
    </source>
</evidence>
<dbReference type="PIRSF" id="PIRSF016049">
    <property type="entry name" value="Man_dehyd"/>
    <property type="match status" value="1"/>
</dbReference>
<keyword evidence="7 9" id="KW-0464">Manganese</keyword>
<dbReference type="Proteomes" id="UP000004625">
    <property type="component" value="Unassembled WGS sequence"/>
</dbReference>
<dbReference type="NCBIfam" id="TIGR00695">
    <property type="entry name" value="uxuA"/>
    <property type="match status" value="1"/>
</dbReference>
<comment type="similarity">
    <text evidence="4 9">Belongs to the mannonate dehydratase family.</text>
</comment>
<keyword evidence="8 9" id="KW-0456">Lyase</keyword>
<evidence type="ECO:0000313" key="11">
    <source>
        <dbReference type="Proteomes" id="UP000004625"/>
    </source>
</evidence>
<dbReference type="HOGENOM" id="CLU_058621_1_0_9"/>
<dbReference type="PATRIC" id="fig|797515.3.peg.1995"/>
<comment type="function">
    <text evidence="2 9">Catalyzes the dehydration of D-mannonate.</text>
</comment>
<dbReference type="SUPFAM" id="SSF51658">
    <property type="entry name" value="Xylose isomerase-like"/>
    <property type="match status" value="1"/>
</dbReference>
<dbReference type="InterPro" id="IPR004628">
    <property type="entry name" value="Man_deHydtase"/>
</dbReference>
<dbReference type="InterPro" id="IPR036237">
    <property type="entry name" value="Xyl_isomerase-like_sf"/>
</dbReference>
<keyword evidence="6 9" id="KW-0408">Iron</keyword>
<comment type="caution">
    <text evidence="10">The sequence shown here is derived from an EMBL/GenBank/DDBJ whole genome shotgun (WGS) entry which is preliminary data.</text>
</comment>
<dbReference type="GO" id="GO:0008927">
    <property type="term" value="F:mannonate dehydratase activity"/>
    <property type="evidence" value="ECO:0007669"/>
    <property type="project" value="UniProtKB-UniRule"/>
</dbReference>
<evidence type="ECO:0000256" key="9">
    <source>
        <dbReference type="HAMAP-Rule" id="MF_00106"/>
    </source>
</evidence>
<dbReference type="eggNOG" id="COG1312">
    <property type="taxonomic scope" value="Bacteria"/>
</dbReference>
<comment type="pathway">
    <text evidence="3 9">Carbohydrate metabolism; pentose and glucuronate interconversion.</text>
</comment>
<dbReference type="PANTHER" id="PTHR30387">
    <property type="entry name" value="MANNONATE DEHYDRATASE"/>
    <property type="match status" value="1"/>
</dbReference>
<gene>
    <name evidence="9" type="primary">uxuA</name>
    <name evidence="10" type="ORF">HMPREF9103_02210</name>
</gene>
<evidence type="ECO:0000313" key="10">
    <source>
        <dbReference type="EMBL" id="EHL96842.1"/>
    </source>
</evidence>
<dbReference type="AlphaFoldDB" id="G9ZR49"/>
<dbReference type="UniPathway" id="UPA00246"/>
<dbReference type="NCBIfam" id="NF003027">
    <property type="entry name" value="PRK03906.1"/>
    <property type="match status" value="1"/>
</dbReference>
<comment type="catalytic activity">
    <reaction evidence="1 9">
        <text>D-mannonate = 2-dehydro-3-deoxy-D-gluconate + H2O</text>
        <dbReference type="Rhea" id="RHEA:20097"/>
        <dbReference type="ChEBI" id="CHEBI:15377"/>
        <dbReference type="ChEBI" id="CHEBI:17767"/>
        <dbReference type="ChEBI" id="CHEBI:57990"/>
        <dbReference type="EC" id="4.2.1.8"/>
    </reaction>
</comment>
<evidence type="ECO:0000256" key="8">
    <source>
        <dbReference type="ARBA" id="ARBA00023239"/>
    </source>
</evidence>
<dbReference type="Pfam" id="PF03786">
    <property type="entry name" value="UxuA"/>
    <property type="match status" value="1"/>
</dbReference>
<dbReference type="GO" id="GO:0030145">
    <property type="term" value="F:manganese ion binding"/>
    <property type="evidence" value="ECO:0007669"/>
    <property type="project" value="TreeGrafter"/>
</dbReference>
<protein>
    <recommendedName>
        <fullName evidence="5 9">Mannonate dehydratase</fullName>
        <ecNumber evidence="5 9">4.2.1.8</ecNumber>
    </recommendedName>
    <alternativeName>
        <fullName evidence="9">D-mannonate hydro-lyase</fullName>
    </alternativeName>
</protein>
<evidence type="ECO:0000256" key="1">
    <source>
        <dbReference type="ARBA" id="ARBA00001794"/>
    </source>
</evidence>
<proteinExistence type="inferred from homology"/>
<dbReference type="EC" id="4.2.1.8" evidence="5 9"/>